<evidence type="ECO:0000259" key="4">
    <source>
        <dbReference type="SMART" id="SM00895"/>
    </source>
</evidence>
<gene>
    <name evidence="5" type="ORF">EH55_01535</name>
</gene>
<keyword evidence="2" id="KW-0238">DNA-binding</keyword>
<dbReference type="InterPro" id="IPR011711">
    <property type="entry name" value="GntR_C"/>
</dbReference>
<dbReference type="eggNOG" id="COG1802">
    <property type="taxonomic scope" value="Bacteria"/>
</dbReference>
<dbReference type="SUPFAM" id="SSF48008">
    <property type="entry name" value="GntR ligand-binding domain-like"/>
    <property type="match status" value="1"/>
</dbReference>
<dbReference type="EMBL" id="JMKI01000002">
    <property type="protein sequence ID" value="KEJ93484.1"/>
    <property type="molecule type" value="Genomic_DNA"/>
</dbReference>
<accession>A0A073IUL8</accession>
<dbReference type="Gene3D" id="1.10.10.10">
    <property type="entry name" value="Winged helix-like DNA-binding domain superfamily/Winged helix DNA-binding domain"/>
    <property type="match status" value="1"/>
</dbReference>
<comment type="caution">
    <text evidence="5">The sequence shown here is derived from an EMBL/GenBank/DDBJ whole genome shotgun (WGS) entry which is preliminary data.</text>
</comment>
<name>A0A073IUL8_9BACT</name>
<dbReference type="PANTHER" id="PTHR43537">
    <property type="entry name" value="TRANSCRIPTIONAL REGULATOR, GNTR FAMILY"/>
    <property type="match status" value="1"/>
</dbReference>
<dbReference type="Proteomes" id="UP000027665">
    <property type="component" value="Unassembled WGS sequence"/>
</dbReference>
<reference evidence="5 6" key="1">
    <citation type="submission" date="2014-04" db="EMBL/GenBank/DDBJ databases">
        <title>Draft Genome Sequence of Synergistes jonesii.</title>
        <authorList>
            <person name="Coil D.A."/>
            <person name="Eisen J.A."/>
            <person name="Holland-Moritz H.E."/>
        </authorList>
    </citation>
    <scope>NUCLEOTIDE SEQUENCE [LARGE SCALE GENOMIC DNA]</scope>
    <source>
        <strain evidence="5 6">78-1</strain>
    </source>
</reference>
<dbReference type="InterPro" id="IPR008920">
    <property type="entry name" value="TF_FadR/GntR_C"/>
</dbReference>
<dbReference type="PANTHER" id="PTHR43537:SF5">
    <property type="entry name" value="UXU OPERON TRANSCRIPTIONAL REGULATOR"/>
    <property type="match status" value="1"/>
</dbReference>
<dbReference type="GO" id="GO:0003677">
    <property type="term" value="F:DNA binding"/>
    <property type="evidence" value="ECO:0007669"/>
    <property type="project" value="UniProtKB-KW"/>
</dbReference>
<dbReference type="Gene3D" id="1.20.120.530">
    <property type="entry name" value="GntR ligand-binding domain-like"/>
    <property type="match status" value="1"/>
</dbReference>
<protein>
    <recommendedName>
        <fullName evidence="4">GntR C-terminal domain-containing protein</fullName>
    </recommendedName>
</protein>
<dbReference type="Pfam" id="PF07729">
    <property type="entry name" value="FCD"/>
    <property type="match status" value="1"/>
</dbReference>
<evidence type="ECO:0000256" key="2">
    <source>
        <dbReference type="ARBA" id="ARBA00023125"/>
    </source>
</evidence>
<sequence length="197" mass="22876">MLIEQHHLLPGMHINIDSLAVDLCMSQTPIREALRKLATEGIVIHTPKTGYAVSNLTINEYIQILEVLRVLESYAVKELAKRPFLVDLKKLYSINEELRKNILSYDKVFFCHINDEFHKKLTENYNNVIMKKHFFFLWDGIRSKRDCMYCNSQWANIIVKEHEMIIKAIENGDPIGAEKAVITHYNSGKDSAEAHFK</sequence>
<dbReference type="InterPro" id="IPR036388">
    <property type="entry name" value="WH-like_DNA-bd_sf"/>
</dbReference>
<evidence type="ECO:0000313" key="5">
    <source>
        <dbReference type="EMBL" id="KEJ93484.1"/>
    </source>
</evidence>
<dbReference type="GO" id="GO:0003700">
    <property type="term" value="F:DNA-binding transcription factor activity"/>
    <property type="evidence" value="ECO:0007669"/>
    <property type="project" value="InterPro"/>
</dbReference>
<organism evidence="5 6">
    <name type="scientific">Synergistes jonesii</name>
    <dbReference type="NCBI Taxonomy" id="2754"/>
    <lineage>
        <taxon>Bacteria</taxon>
        <taxon>Thermotogati</taxon>
        <taxon>Synergistota</taxon>
        <taxon>Synergistia</taxon>
        <taxon>Synergistales</taxon>
        <taxon>Synergistaceae</taxon>
        <taxon>Synergistes</taxon>
    </lineage>
</organism>
<feature type="domain" description="GntR C-terminal" evidence="4">
    <location>
        <begin position="63"/>
        <end position="187"/>
    </location>
</feature>
<keyword evidence="3" id="KW-0804">Transcription</keyword>
<evidence type="ECO:0000256" key="1">
    <source>
        <dbReference type="ARBA" id="ARBA00023015"/>
    </source>
</evidence>
<dbReference type="AlphaFoldDB" id="A0A073IUL8"/>
<dbReference type="STRING" id="2754.EH55_01535"/>
<dbReference type="SUPFAM" id="SSF46785">
    <property type="entry name" value="Winged helix' DNA-binding domain"/>
    <property type="match status" value="1"/>
</dbReference>
<keyword evidence="6" id="KW-1185">Reference proteome</keyword>
<dbReference type="SMART" id="SM00895">
    <property type="entry name" value="FCD"/>
    <property type="match status" value="1"/>
</dbReference>
<dbReference type="InterPro" id="IPR036390">
    <property type="entry name" value="WH_DNA-bd_sf"/>
</dbReference>
<evidence type="ECO:0000256" key="3">
    <source>
        <dbReference type="ARBA" id="ARBA00023163"/>
    </source>
</evidence>
<evidence type="ECO:0000313" key="6">
    <source>
        <dbReference type="Proteomes" id="UP000027665"/>
    </source>
</evidence>
<proteinExistence type="predicted"/>
<dbReference type="InterPro" id="IPR000524">
    <property type="entry name" value="Tscrpt_reg_HTH_GntR"/>
</dbReference>
<dbReference type="Pfam" id="PF00392">
    <property type="entry name" value="GntR"/>
    <property type="match status" value="1"/>
</dbReference>
<keyword evidence="1" id="KW-0805">Transcription regulation</keyword>